<accession>R7T4T3</accession>
<name>R7T4T3_CAPTE</name>
<dbReference type="EMBL" id="AMQN01033694">
    <property type="status" value="NOT_ANNOTATED_CDS"/>
    <property type="molecule type" value="Genomic_DNA"/>
</dbReference>
<dbReference type="EnsemblMetazoa" id="CapteT204218">
    <property type="protein sequence ID" value="CapteP204218"/>
    <property type="gene ID" value="CapteG204218"/>
</dbReference>
<dbReference type="EMBL" id="KB311987">
    <property type="protein sequence ID" value="ELT88102.1"/>
    <property type="molecule type" value="Genomic_DNA"/>
</dbReference>
<dbReference type="EMBL" id="AMQN01033695">
    <property type="status" value="NOT_ANNOTATED_CDS"/>
    <property type="molecule type" value="Genomic_DNA"/>
</dbReference>
<keyword evidence="3" id="KW-1185">Reference proteome</keyword>
<dbReference type="Proteomes" id="UP000014760">
    <property type="component" value="Unassembled WGS sequence"/>
</dbReference>
<reference evidence="3" key="1">
    <citation type="submission" date="2012-12" db="EMBL/GenBank/DDBJ databases">
        <authorList>
            <person name="Hellsten U."/>
            <person name="Grimwood J."/>
            <person name="Chapman J.A."/>
            <person name="Shapiro H."/>
            <person name="Aerts A."/>
            <person name="Otillar R.P."/>
            <person name="Terry A.Y."/>
            <person name="Boore J.L."/>
            <person name="Simakov O."/>
            <person name="Marletaz F."/>
            <person name="Cho S.-J."/>
            <person name="Edsinger-Gonzales E."/>
            <person name="Havlak P."/>
            <person name="Kuo D.-H."/>
            <person name="Larsson T."/>
            <person name="Lv J."/>
            <person name="Arendt D."/>
            <person name="Savage R."/>
            <person name="Osoegawa K."/>
            <person name="de Jong P."/>
            <person name="Lindberg D.R."/>
            <person name="Seaver E.C."/>
            <person name="Weisblat D.A."/>
            <person name="Putnam N.H."/>
            <person name="Grigoriev I.V."/>
            <person name="Rokhsar D.S."/>
        </authorList>
    </citation>
    <scope>NUCLEOTIDE SEQUENCE</scope>
    <source>
        <strain evidence="3">I ESC-2004</strain>
    </source>
</reference>
<gene>
    <name evidence="1" type="ORF">CAPTEDRAFT_204218</name>
</gene>
<dbReference type="HOGENOM" id="CLU_1662484_0_0_1"/>
<organism evidence="1">
    <name type="scientific">Capitella teleta</name>
    <name type="common">Polychaete worm</name>
    <dbReference type="NCBI Taxonomy" id="283909"/>
    <lineage>
        <taxon>Eukaryota</taxon>
        <taxon>Metazoa</taxon>
        <taxon>Spiralia</taxon>
        <taxon>Lophotrochozoa</taxon>
        <taxon>Annelida</taxon>
        <taxon>Polychaeta</taxon>
        <taxon>Sedentaria</taxon>
        <taxon>Scolecida</taxon>
        <taxon>Capitellidae</taxon>
        <taxon>Capitella</taxon>
    </lineage>
</organism>
<reference evidence="2" key="3">
    <citation type="submission" date="2015-06" db="UniProtKB">
        <authorList>
            <consortium name="EnsemblMetazoa"/>
        </authorList>
    </citation>
    <scope>IDENTIFICATION</scope>
</reference>
<sequence>MAEKLTLAAVKKLLAEQTMALSKKLRLLKDEVNTLKKELCAVEEKLCQSSLVTQNLNADATPRSFADAIKTQRLMPFDAFLSKLDENRNSGCDELKGVPARHPRRHSVLPQVPERRCRCPAEVRRGFQEQTLTVFQFLGKLNDWLLHQPPVWSSCFSNQ</sequence>
<protein>
    <submittedName>
        <fullName evidence="1 2">Uncharacterized protein</fullName>
    </submittedName>
</protein>
<reference evidence="1 3" key="2">
    <citation type="journal article" date="2013" name="Nature">
        <title>Insights into bilaterian evolution from three spiralian genomes.</title>
        <authorList>
            <person name="Simakov O."/>
            <person name="Marletaz F."/>
            <person name="Cho S.J."/>
            <person name="Edsinger-Gonzales E."/>
            <person name="Havlak P."/>
            <person name="Hellsten U."/>
            <person name="Kuo D.H."/>
            <person name="Larsson T."/>
            <person name="Lv J."/>
            <person name="Arendt D."/>
            <person name="Savage R."/>
            <person name="Osoegawa K."/>
            <person name="de Jong P."/>
            <person name="Grimwood J."/>
            <person name="Chapman J.A."/>
            <person name="Shapiro H."/>
            <person name="Aerts A."/>
            <person name="Otillar R.P."/>
            <person name="Terry A.Y."/>
            <person name="Boore J.L."/>
            <person name="Grigoriev I.V."/>
            <person name="Lindberg D.R."/>
            <person name="Seaver E.C."/>
            <person name="Weisblat D.A."/>
            <person name="Putnam N.H."/>
            <person name="Rokhsar D.S."/>
        </authorList>
    </citation>
    <scope>NUCLEOTIDE SEQUENCE</scope>
    <source>
        <strain evidence="1 3">I ESC-2004</strain>
    </source>
</reference>
<evidence type="ECO:0000313" key="1">
    <source>
        <dbReference type="EMBL" id="ELT88102.1"/>
    </source>
</evidence>
<evidence type="ECO:0000313" key="3">
    <source>
        <dbReference type="Proteomes" id="UP000014760"/>
    </source>
</evidence>
<dbReference type="AlphaFoldDB" id="R7T4T3"/>
<evidence type="ECO:0000313" key="2">
    <source>
        <dbReference type="EnsemblMetazoa" id="CapteP204218"/>
    </source>
</evidence>
<proteinExistence type="predicted"/>